<dbReference type="InterPro" id="IPR036770">
    <property type="entry name" value="Ankyrin_rpt-contain_sf"/>
</dbReference>
<feature type="repeat" description="ANK" evidence="3">
    <location>
        <begin position="838"/>
        <end position="870"/>
    </location>
</feature>
<reference evidence="5" key="2">
    <citation type="submission" date="2021-05" db="EMBL/GenBank/DDBJ databases">
        <authorList>
            <person name="Pain A."/>
        </authorList>
    </citation>
    <scope>NUCLEOTIDE SEQUENCE</scope>
    <source>
        <strain evidence="5">1802A</strain>
    </source>
</reference>
<dbReference type="Gene3D" id="3.80.10.10">
    <property type="entry name" value="Ribonuclease Inhibitor"/>
    <property type="match status" value="1"/>
</dbReference>
<evidence type="ECO:0000256" key="1">
    <source>
        <dbReference type="ARBA" id="ARBA00022737"/>
    </source>
</evidence>
<dbReference type="InterPro" id="IPR032675">
    <property type="entry name" value="LRR_dom_sf"/>
</dbReference>
<feature type="repeat" description="ANK" evidence="3">
    <location>
        <begin position="805"/>
        <end position="837"/>
    </location>
</feature>
<comment type="caution">
    <text evidence="5">The sequence shown here is derived from an EMBL/GenBank/DDBJ whole genome shotgun (WGS) entry which is preliminary data.</text>
</comment>
<protein>
    <submittedName>
        <fullName evidence="5">Ankyrin repeat domain containing protein</fullName>
    </submittedName>
</protein>
<reference evidence="5" key="1">
    <citation type="journal article" date="2014" name="Nucleic Acids Res.">
        <title>The evolutionary dynamics of variant antigen genes in Babesia reveal a history of genomic innovation underlying host-parasite interaction.</title>
        <authorList>
            <person name="Jackson A.P."/>
            <person name="Otto T.D."/>
            <person name="Darby A."/>
            <person name="Ramaprasad A."/>
            <person name="Xia D."/>
            <person name="Echaide I.E."/>
            <person name="Farber M."/>
            <person name="Gahlot S."/>
            <person name="Gamble J."/>
            <person name="Gupta D."/>
            <person name="Gupta Y."/>
            <person name="Jackson L."/>
            <person name="Malandrin L."/>
            <person name="Malas T.B."/>
            <person name="Moussa E."/>
            <person name="Nair M."/>
            <person name="Reid A.J."/>
            <person name="Sanders M."/>
            <person name="Sharma J."/>
            <person name="Tracey A."/>
            <person name="Quail M.A."/>
            <person name="Weir W."/>
            <person name="Wastling J.M."/>
            <person name="Hall N."/>
            <person name="Willadsen P."/>
            <person name="Lingelbach K."/>
            <person name="Shiels B."/>
            <person name="Tait A."/>
            <person name="Berriman M."/>
            <person name="Allred D.R."/>
            <person name="Pain A."/>
        </authorList>
    </citation>
    <scope>NUCLEOTIDE SEQUENCE</scope>
    <source>
        <strain evidence="5">1802A</strain>
    </source>
</reference>
<dbReference type="PANTHER" id="PTHR24198:SF165">
    <property type="entry name" value="ANKYRIN REPEAT-CONTAINING PROTEIN-RELATED"/>
    <property type="match status" value="1"/>
</dbReference>
<keyword evidence="2 3" id="KW-0040">ANK repeat</keyword>
<feature type="repeat" description="ANK" evidence="3">
    <location>
        <begin position="672"/>
        <end position="700"/>
    </location>
</feature>
<proteinExistence type="predicted"/>
<sequence length="1016" mass="115916">MSKYCDPYPINLALLNASNNVKSCKGPDDIQKSLRPHSKGNVNNAPEATKHNILAKSFSDSRFMLTRITADEVEERFGISNHGIKDAHVMQRSNRNGMPRTTSPRTSHIKVGRSGWKPSRRSRGHISPRTSKGWWHHTSTEDPQLHYINGYTTHIMQKTDYPINRGEHSKSYSNCMPSNPCQRHISHAQSCSASRTCCSKPAYTCQTPAFPSRQGSKDNERWRFIIKKIEPYLDVKSLLIIRQTCLVLYFHKYTGNPRNELCFRGFTGYDSNVVVSQVVPLLMRVLRLTDKTKPILDFSQCYNFKNISIVYMLTTQAGLNYKIEVQKYCRSMRELVLDYCHHLTDKALDVMLNTRLPNLERLSLIGCRNENILGTPFISALSMERWPKLTRFSCSFSNINIEPIQAIASFITQVGASIRAEQEATSDSSNRQDTDQWLRKPFISCFESTRVSSNELSENTPQSEATDGAITPLEIDPMCQLEICGSWGSRMFLDRLGFGPDLCAFAAAIKMNNTKLCSRLTKRLQRALEERSRAPEMLQNSCIQLLRQRGSEILVNCPIIEHTNRGAIDIWALPISIAIENDNMDMFNLLIRRGARVNVWDHCGKSPLYTACEAQKGRFITKLLRMHQAPEPVDDRGFSPVSVCVQNDRADFLEQLLNAGYKHGLLFPHIRNYKSPLYLACLLNSDACIQLLLERGADTNWLYHGRITPTLISYQNNPKWLPIFLKYGAGRTPKKRSLLSDVMSCAIDRNDLESVSLLLDAYPDLIDREQRIWSKPIVQAARLGKHDVLKLLLERKADVNQRGDLDNTALHAAAEENRTKCMELLIEHGANLNVQNNVGRTPLHLAVVENRKGAIEILLRNGCNPNIADYITGETPLMAALRARNDNVAYLIINNASGLKYDMVDNVGRSCCIYCLYFEQYEVGRLILTRYATNKLQSSVTEIRWFNAIAQKQLKSKTATLRRLKGYIRHFRKVNARVIKENKQPVLPSTKWPMVKSLLGRFRWLTFYKERQQKLT</sequence>
<accession>A0AAD9G6W4</accession>
<evidence type="ECO:0000313" key="6">
    <source>
        <dbReference type="Proteomes" id="UP001195914"/>
    </source>
</evidence>
<gene>
    <name evidence="5" type="ORF">X943_001398</name>
</gene>
<evidence type="ECO:0000256" key="2">
    <source>
        <dbReference type="ARBA" id="ARBA00023043"/>
    </source>
</evidence>
<organism evidence="5 6">
    <name type="scientific">Babesia divergens</name>
    <dbReference type="NCBI Taxonomy" id="32595"/>
    <lineage>
        <taxon>Eukaryota</taxon>
        <taxon>Sar</taxon>
        <taxon>Alveolata</taxon>
        <taxon>Apicomplexa</taxon>
        <taxon>Aconoidasida</taxon>
        <taxon>Piroplasmida</taxon>
        <taxon>Babesiidae</taxon>
        <taxon>Babesia</taxon>
    </lineage>
</organism>
<dbReference type="SUPFAM" id="SSF52047">
    <property type="entry name" value="RNI-like"/>
    <property type="match status" value="1"/>
</dbReference>
<evidence type="ECO:0000313" key="5">
    <source>
        <dbReference type="EMBL" id="KAK1932922.1"/>
    </source>
</evidence>
<dbReference type="EMBL" id="JAHBMH010000073">
    <property type="protein sequence ID" value="KAK1932922.1"/>
    <property type="molecule type" value="Genomic_DNA"/>
</dbReference>
<dbReference type="Pfam" id="PF00023">
    <property type="entry name" value="Ank"/>
    <property type="match status" value="1"/>
</dbReference>
<dbReference type="PROSITE" id="PS50297">
    <property type="entry name" value="ANK_REP_REGION"/>
    <property type="match status" value="3"/>
</dbReference>
<keyword evidence="6" id="KW-1185">Reference proteome</keyword>
<dbReference type="Pfam" id="PF12796">
    <property type="entry name" value="Ank_2"/>
    <property type="match status" value="2"/>
</dbReference>
<dbReference type="AlphaFoldDB" id="A0AAD9G6W4"/>
<keyword evidence="1" id="KW-0677">Repeat</keyword>
<feature type="repeat" description="ANK" evidence="3">
    <location>
        <begin position="574"/>
        <end position="602"/>
    </location>
</feature>
<dbReference type="PANTHER" id="PTHR24198">
    <property type="entry name" value="ANKYRIN REPEAT AND PROTEIN KINASE DOMAIN-CONTAINING PROTEIN"/>
    <property type="match status" value="1"/>
</dbReference>
<dbReference type="Proteomes" id="UP001195914">
    <property type="component" value="Unassembled WGS sequence"/>
</dbReference>
<name>A0AAD9G6W4_BABDI</name>
<feature type="repeat" description="ANK" evidence="3">
    <location>
        <begin position="776"/>
        <end position="804"/>
    </location>
</feature>
<dbReference type="SMART" id="SM00248">
    <property type="entry name" value="ANK"/>
    <property type="match status" value="9"/>
</dbReference>
<evidence type="ECO:0000256" key="3">
    <source>
        <dbReference type="PROSITE-ProRule" id="PRU00023"/>
    </source>
</evidence>
<dbReference type="InterPro" id="IPR002110">
    <property type="entry name" value="Ankyrin_rpt"/>
</dbReference>
<dbReference type="SUPFAM" id="SSF48403">
    <property type="entry name" value="Ankyrin repeat"/>
    <property type="match status" value="1"/>
</dbReference>
<feature type="compositionally biased region" description="Polar residues" evidence="4">
    <location>
        <begin position="94"/>
        <end position="106"/>
    </location>
</feature>
<dbReference type="PROSITE" id="PS50088">
    <property type="entry name" value="ANK_REPEAT"/>
    <property type="match status" value="5"/>
</dbReference>
<evidence type="ECO:0000256" key="4">
    <source>
        <dbReference type="SAM" id="MobiDB-lite"/>
    </source>
</evidence>
<dbReference type="Gene3D" id="1.25.40.20">
    <property type="entry name" value="Ankyrin repeat-containing domain"/>
    <property type="match status" value="2"/>
</dbReference>
<feature type="region of interest" description="Disordered" evidence="4">
    <location>
        <begin position="94"/>
        <end position="136"/>
    </location>
</feature>